<keyword evidence="2" id="KW-1185">Reference proteome</keyword>
<feature type="non-terminal residue" evidence="1">
    <location>
        <position position="1"/>
    </location>
</feature>
<dbReference type="Proteomes" id="UP001054945">
    <property type="component" value="Unassembled WGS sequence"/>
</dbReference>
<gene>
    <name evidence="1" type="ORF">CEXT_295431</name>
</gene>
<comment type="caution">
    <text evidence="1">The sequence shown here is derived from an EMBL/GenBank/DDBJ whole genome shotgun (WGS) entry which is preliminary data.</text>
</comment>
<reference evidence="1 2" key="1">
    <citation type="submission" date="2021-06" db="EMBL/GenBank/DDBJ databases">
        <title>Caerostris extrusa draft genome.</title>
        <authorList>
            <person name="Kono N."/>
            <person name="Arakawa K."/>
        </authorList>
    </citation>
    <scope>NUCLEOTIDE SEQUENCE [LARGE SCALE GENOMIC DNA]</scope>
</reference>
<protein>
    <submittedName>
        <fullName evidence="1">Uncharacterized protein</fullName>
    </submittedName>
</protein>
<dbReference type="AlphaFoldDB" id="A0AAV4R8U0"/>
<dbReference type="EMBL" id="BPLR01007559">
    <property type="protein sequence ID" value="GIY17890.1"/>
    <property type="molecule type" value="Genomic_DNA"/>
</dbReference>
<evidence type="ECO:0000313" key="1">
    <source>
        <dbReference type="EMBL" id="GIY17890.1"/>
    </source>
</evidence>
<sequence length="98" mass="11147">ARFASVNVNNQGPRRNIIDDLESQLTQQLRVFFVFEVTFAGEIEGVIAVAVQQLLPRESAFNVALFFLIQMSRTAQKIRPLHRIPTASRSKFWNADSL</sequence>
<proteinExistence type="predicted"/>
<evidence type="ECO:0000313" key="2">
    <source>
        <dbReference type="Proteomes" id="UP001054945"/>
    </source>
</evidence>
<accession>A0AAV4R8U0</accession>
<organism evidence="1 2">
    <name type="scientific">Caerostris extrusa</name>
    <name type="common">Bark spider</name>
    <name type="synonym">Caerostris bankana</name>
    <dbReference type="NCBI Taxonomy" id="172846"/>
    <lineage>
        <taxon>Eukaryota</taxon>
        <taxon>Metazoa</taxon>
        <taxon>Ecdysozoa</taxon>
        <taxon>Arthropoda</taxon>
        <taxon>Chelicerata</taxon>
        <taxon>Arachnida</taxon>
        <taxon>Araneae</taxon>
        <taxon>Araneomorphae</taxon>
        <taxon>Entelegynae</taxon>
        <taxon>Araneoidea</taxon>
        <taxon>Araneidae</taxon>
        <taxon>Caerostris</taxon>
    </lineage>
</organism>
<name>A0AAV4R8U0_CAEEX</name>